<keyword evidence="3" id="KW-1185">Reference proteome</keyword>
<feature type="compositionally biased region" description="Basic and acidic residues" evidence="1">
    <location>
        <begin position="39"/>
        <end position="48"/>
    </location>
</feature>
<evidence type="ECO:0000313" key="2">
    <source>
        <dbReference type="EMBL" id="WPX97959.1"/>
    </source>
</evidence>
<sequence>MNKNSCKKERLAQQLKQNLARRKEVMRSKKKCGAQSSEIKQDNNKNEN</sequence>
<dbReference type="Proteomes" id="UP001325140">
    <property type="component" value="Chromosome"/>
</dbReference>
<organism evidence="2 3">
    <name type="scientific">Candidatus Fokinia crypta</name>
    <dbReference type="NCBI Taxonomy" id="1920990"/>
    <lineage>
        <taxon>Bacteria</taxon>
        <taxon>Pseudomonadati</taxon>
        <taxon>Pseudomonadota</taxon>
        <taxon>Alphaproteobacteria</taxon>
        <taxon>Rickettsiales</taxon>
        <taxon>Candidatus Midichloriaceae</taxon>
        <taxon>Candidatus Fokinia</taxon>
    </lineage>
</organism>
<name>A0ABZ0UPA8_9RICK</name>
<feature type="region of interest" description="Disordered" evidence="1">
    <location>
        <begin position="19"/>
        <end position="48"/>
    </location>
</feature>
<protein>
    <submittedName>
        <fullName evidence="2">Uncharacterized protein</fullName>
    </submittedName>
</protein>
<dbReference type="EMBL" id="CP110343">
    <property type="protein sequence ID" value="WPX97959.1"/>
    <property type="molecule type" value="Genomic_DNA"/>
</dbReference>
<dbReference type="RefSeq" id="WP_323721937.1">
    <property type="nucleotide sequence ID" value="NZ_CP110343.1"/>
</dbReference>
<evidence type="ECO:0000256" key="1">
    <source>
        <dbReference type="SAM" id="MobiDB-lite"/>
    </source>
</evidence>
<reference evidence="2" key="1">
    <citation type="submission" date="2022-10" db="EMBL/GenBank/DDBJ databases">
        <title>Host association and intracellularity evolved multiple times independently in the Rickettsiales.</title>
        <authorList>
            <person name="Castelli M."/>
            <person name="Nardi T."/>
            <person name="Gammuto L."/>
            <person name="Bellinzona G."/>
            <person name="Sabaneyeva E."/>
            <person name="Potekhin A."/>
            <person name="Serra V."/>
            <person name="Petroni G."/>
            <person name="Sassera D."/>
        </authorList>
    </citation>
    <scope>NUCLEOTIDE SEQUENCE [LARGE SCALE GENOMIC DNA]</scope>
    <source>
        <strain evidence="2">US_Bl 11III1</strain>
    </source>
</reference>
<evidence type="ECO:0000313" key="3">
    <source>
        <dbReference type="Proteomes" id="UP001325140"/>
    </source>
</evidence>
<gene>
    <name evidence="2" type="ORF">Fokcrypt_00484</name>
</gene>
<accession>A0ABZ0UPA8</accession>
<proteinExistence type="predicted"/>